<sequence>MKRTSILTALSLCVFSLTATASNEAHDYLTACREARKQSPDAPPSYQAAYCLGITTGVLRTLEYKDEFTRRNRRLCQPENLEPGHLVEMVLEYSKKYPAAERTGTTRLVRGAITERYPCPKRNNTL</sequence>
<evidence type="ECO:0000313" key="4">
    <source>
        <dbReference type="Proteomes" id="UP000546584"/>
    </source>
</evidence>
<dbReference type="RefSeq" id="WP_177025417.1">
    <property type="nucleotide sequence ID" value="NZ_JACAQR010000004.1"/>
</dbReference>
<evidence type="ECO:0000259" key="2">
    <source>
        <dbReference type="Pfam" id="PF18602"/>
    </source>
</evidence>
<dbReference type="InterPro" id="IPR041238">
    <property type="entry name" value="Rap1a"/>
</dbReference>
<evidence type="ECO:0000313" key="3">
    <source>
        <dbReference type="EMBL" id="NWD40807.1"/>
    </source>
</evidence>
<gene>
    <name evidence="3" type="ORF">HX826_02960</name>
</gene>
<proteinExistence type="predicted"/>
<accession>A0AAJ3H201</accession>
<reference evidence="3 4" key="1">
    <citation type="submission" date="2020-04" db="EMBL/GenBank/DDBJ databases">
        <title>Molecular characterization of pseudomonads from Agaricus bisporus reveal novel blotch 2 pathogens in Western Europe.</title>
        <authorList>
            <person name="Taparia T."/>
            <person name="Krijger M."/>
            <person name="Haynes E."/>
            <person name="Elpinstone J.G."/>
            <person name="Noble R."/>
            <person name="Van Der Wolf J."/>
        </authorList>
    </citation>
    <scope>NUCLEOTIDE SEQUENCE [LARGE SCALE GENOMIC DNA]</scope>
    <source>
        <strain evidence="3 4">IPO3753</strain>
    </source>
</reference>
<name>A0AAJ3H201_9PSED</name>
<feature type="domain" description="Rap1a immunity protein" evidence="2">
    <location>
        <begin position="26"/>
        <end position="119"/>
    </location>
</feature>
<organism evidence="3 4">
    <name type="scientific">Pseudomonas yamanorum</name>
    <dbReference type="NCBI Taxonomy" id="515393"/>
    <lineage>
        <taxon>Bacteria</taxon>
        <taxon>Pseudomonadati</taxon>
        <taxon>Pseudomonadota</taxon>
        <taxon>Gammaproteobacteria</taxon>
        <taxon>Pseudomonadales</taxon>
        <taxon>Pseudomonadaceae</taxon>
        <taxon>Pseudomonas</taxon>
    </lineage>
</organism>
<dbReference type="EMBL" id="JACAQR010000004">
    <property type="protein sequence ID" value="NWD40807.1"/>
    <property type="molecule type" value="Genomic_DNA"/>
</dbReference>
<feature type="signal peptide" evidence="1">
    <location>
        <begin position="1"/>
        <end position="21"/>
    </location>
</feature>
<dbReference type="Gene3D" id="1.10.890.40">
    <property type="match status" value="1"/>
</dbReference>
<evidence type="ECO:0000256" key="1">
    <source>
        <dbReference type="SAM" id="SignalP"/>
    </source>
</evidence>
<feature type="chain" id="PRO_5042612044" description="Rap1a immunity protein domain-containing protein" evidence="1">
    <location>
        <begin position="22"/>
        <end position="126"/>
    </location>
</feature>
<dbReference type="Proteomes" id="UP000546584">
    <property type="component" value="Unassembled WGS sequence"/>
</dbReference>
<protein>
    <recommendedName>
        <fullName evidence="2">Rap1a immunity protein domain-containing protein</fullName>
    </recommendedName>
</protein>
<comment type="caution">
    <text evidence="3">The sequence shown here is derived from an EMBL/GenBank/DDBJ whole genome shotgun (WGS) entry which is preliminary data.</text>
</comment>
<keyword evidence="1" id="KW-0732">Signal</keyword>
<dbReference type="AlphaFoldDB" id="A0AAJ3H201"/>
<dbReference type="Pfam" id="PF18602">
    <property type="entry name" value="Rap1a"/>
    <property type="match status" value="1"/>
</dbReference>